<organism evidence="2 3">
    <name type="scientific">Cucurbita argyrosperma subsp. sororia</name>
    <dbReference type="NCBI Taxonomy" id="37648"/>
    <lineage>
        <taxon>Eukaryota</taxon>
        <taxon>Viridiplantae</taxon>
        <taxon>Streptophyta</taxon>
        <taxon>Embryophyta</taxon>
        <taxon>Tracheophyta</taxon>
        <taxon>Spermatophyta</taxon>
        <taxon>Magnoliopsida</taxon>
        <taxon>eudicotyledons</taxon>
        <taxon>Gunneridae</taxon>
        <taxon>Pentapetalae</taxon>
        <taxon>rosids</taxon>
        <taxon>fabids</taxon>
        <taxon>Cucurbitales</taxon>
        <taxon>Cucurbitaceae</taxon>
        <taxon>Cucurbiteae</taxon>
        <taxon>Cucurbita</taxon>
    </lineage>
</organism>
<gene>
    <name evidence="2" type="ORF">SDJN03_10351</name>
</gene>
<feature type="compositionally biased region" description="Polar residues" evidence="1">
    <location>
        <begin position="21"/>
        <end position="35"/>
    </location>
</feature>
<reference evidence="2 3" key="1">
    <citation type="journal article" date="2021" name="Hortic Res">
        <title>The domestication of Cucurbita argyrosperma as revealed by the genome of its wild relative.</title>
        <authorList>
            <person name="Barrera-Redondo J."/>
            <person name="Sanchez-de la Vega G."/>
            <person name="Aguirre-Liguori J.A."/>
            <person name="Castellanos-Morales G."/>
            <person name="Gutierrez-Guerrero Y.T."/>
            <person name="Aguirre-Dugua X."/>
            <person name="Aguirre-Planter E."/>
            <person name="Tenaillon M.I."/>
            <person name="Lira-Saade R."/>
            <person name="Eguiarte L.E."/>
        </authorList>
    </citation>
    <scope>NUCLEOTIDE SEQUENCE [LARGE SCALE GENOMIC DNA]</scope>
    <source>
        <strain evidence="2">JBR-2021</strain>
    </source>
</reference>
<dbReference type="InterPro" id="IPR055336">
    <property type="entry name" value="At4g00755-like"/>
</dbReference>
<sequence>MHRNAVIPERKQPEGKKQTPEWVTSANAGTPLSSKPSEEGEALEKRNRLFRDAASADFVWESKLPSNYQFLIDKALEFEEKDKAMMNLRKKDVYSRLCKRNPLNGVSKGYGLVKEFWLDKRTGGLSMAISWKALTITGIGDRRYWNHISTDESRFQSIAYLQQTWWFEVKGELKFQFPEGRYAVFFRLHLGKPSKRLGRRICLMDQVHGWDVKPVRFQLTTSDNQHTESRCFLGSPGNWVNYHVGDFTIESGSSSSSNMMKLKFALTQIDCTHTKGGLCLDSVLIQPKDFVAKNNSLMGLSRPALRVSEPPSSRSVNRELIFLPPNLFRSDSSSPTLSFWRPFWSPIELPEMEERLDFLDLLEPDMSRKILMCLDDISDIVRASAVSRCWQHLVIENGLSKQLCLRSFPPLSRVASIVEVNDSEANGHIEVACSSSRDSKSVPRDHKVYAYFAHAATSFLMRSCILEALIASSTDNEPEETINNTLEPRDVVARRALYWSSKGQFKPDVPETLIYRLVSNLCVVTEIDIRPFQAFFQPGSPIYSAKAVRFRFGHLNRVMNPRSDLTGESHWGSGNDTFIWTYTSPEFPMAQENYLQKFVLPEPVLCVGGILQIELLGRVQRQETDALFYICVSHVKVIGRPLSPSFDIEILAPSGEFLLKCNYQAKTTCNQLIMLENEPRTILPTYLERRVVELRQIVNMLRGNVVQGEYYAWGEEEDESDEDFVA</sequence>
<dbReference type="AlphaFoldDB" id="A0AAV6NF75"/>
<dbReference type="Pfam" id="PF14299">
    <property type="entry name" value="PP2"/>
    <property type="match status" value="1"/>
</dbReference>
<dbReference type="InterPro" id="IPR025886">
    <property type="entry name" value="PP2-like"/>
</dbReference>
<feature type="region of interest" description="Disordered" evidence="1">
    <location>
        <begin position="1"/>
        <end position="42"/>
    </location>
</feature>
<accession>A0AAV6NF75</accession>
<dbReference type="PANTHER" id="PTHR39741:SF14">
    <property type="entry name" value="F-BOX DOMAIN-CONTAINING PROTEIN"/>
    <property type="match status" value="1"/>
</dbReference>
<evidence type="ECO:0000313" key="3">
    <source>
        <dbReference type="Proteomes" id="UP000685013"/>
    </source>
</evidence>
<comment type="caution">
    <text evidence="2">The sequence shown here is derived from an EMBL/GenBank/DDBJ whole genome shotgun (WGS) entry which is preliminary data.</text>
</comment>
<feature type="non-terminal residue" evidence="2">
    <location>
        <position position="1"/>
    </location>
</feature>
<protein>
    <submittedName>
        <fullName evidence="2">F-box protein</fullName>
    </submittedName>
</protein>
<evidence type="ECO:0000256" key="1">
    <source>
        <dbReference type="SAM" id="MobiDB-lite"/>
    </source>
</evidence>
<evidence type="ECO:0000313" key="2">
    <source>
        <dbReference type="EMBL" id="KAG6597171.1"/>
    </source>
</evidence>
<name>A0AAV6NF75_9ROSI</name>
<dbReference type="EMBL" id="JAGKQH010000006">
    <property type="protein sequence ID" value="KAG6597171.1"/>
    <property type="molecule type" value="Genomic_DNA"/>
</dbReference>
<feature type="compositionally biased region" description="Basic and acidic residues" evidence="1">
    <location>
        <begin position="8"/>
        <end position="19"/>
    </location>
</feature>
<dbReference type="PANTHER" id="PTHR39741">
    <property type="entry name" value="F-BOX DOMAIN CONTAINING PROTEIN, EXPRESSED"/>
    <property type="match status" value="1"/>
</dbReference>
<proteinExistence type="predicted"/>
<keyword evidence="3" id="KW-1185">Reference proteome</keyword>
<dbReference type="Proteomes" id="UP000685013">
    <property type="component" value="Chromosome 6"/>
</dbReference>